<evidence type="ECO:0000256" key="1">
    <source>
        <dbReference type="SAM" id="MobiDB-lite"/>
    </source>
</evidence>
<evidence type="ECO:0000313" key="3">
    <source>
        <dbReference type="EMBL" id="GGL54902.1"/>
    </source>
</evidence>
<accession>A0A917S3S7</accession>
<organism evidence="3 4">
    <name type="scientific">Microlunatus endophyticus</name>
    <dbReference type="NCBI Taxonomy" id="1716077"/>
    <lineage>
        <taxon>Bacteria</taxon>
        <taxon>Bacillati</taxon>
        <taxon>Actinomycetota</taxon>
        <taxon>Actinomycetes</taxon>
        <taxon>Propionibacteriales</taxon>
        <taxon>Propionibacteriaceae</taxon>
        <taxon>Microlunatus</taxon>
    </lineage>
</organism>
<feature type="transmembrane region" description="Helical" evidence="2">
    <location>
        <begin position="71"/>
        <end position="89"/>
    </location>
</feature>
<feature type="region of interest" description="Disordered" evidence="1">
    <location>
        <begin position="150"/>
        <end position="193"/>
    </location>
</feature>
<sequence length="193" mass="20665">MSARTRTVAFALLVLGAIAVVAMATVPWYYVDSRTRFSGTAITGGVAEVLGVAVLAGSLLMLTLRATGRRIVAVVVGVISILAVIFLPWQRPDSDEVFTELRKTSLASSYQLHATGGSIGYVVSWLAVLAGTVLVVRYANRWPQRAARFERTPTRQGMPLGPDGEPDAAEIWKAIDAGQDPTQSQEQDPGPRA</sequence>
<keyword evidence="2" id="KW-0812">Transmembrane</keyword>
<dbReference type="AlphaFoldDB" id="A0A917S3S7"/>
<evidence type="ECO:0000313" key="4">
    <source>
        <dbReference type="Proteomes" id="UP000613840"/>
    </source>
</evidence>
<comment type="caution">
    <text evidence="3">The sequence shown here is derived from an EMBL/GenBank/DDBJ whole genome shotgun (WGS) entry which is preliminary data.</text>
</comment>
<keyword evidence="2" id="KW-1133">Transmembrane helix</keyword>
<dbReference type="Proteomes" id="UP000613840">
    <property type="component" value="Unassembled WGS sequence"/>
</dbReference>
<protein>
    <recommendedName>
        <fullName evidence="5">Tryptophan-associated transmembrane protein (Trp_oprn_chp)</fullName>
    </recommendedName>
</protein>
<feature type="transmembrane region" description="Helical" evidence="2">
    <location>
        <begin position="40"/>
        <end position="64"/>
    </location>
</feature>
<reference evidence="3" key="2">
    <citation type="submission" date="2020-09" db="EMBL/GenBank/DDBJ databases">
        <authorList>
            <person name="Sun Q."/>
            <person name="Zhou Y."/>
        </authorList>
    </citation>
    <scope>NUCLEOTIDE SEQUENCE</scope>
    <source>
        <strain evidence="3">CGMCC 4.7306</strain>
    </source>
</reference>
<name>A0A917S3S7_9ACTN</name>
<gene>
    <name evidence="3" type="ORF">GCM10011575_11610</name>
</gene>
<dbReference type="RefSeq" id="WP_188894214.1">
    <property type="nucleotide sequence ID" value="NZ_BMMZ01000002.1"/>
</dbReference>
<dbReference type="InterPro" id="IPR019051">
    <property type="entry name" value="Trp_biosyn_TM_oprn/chp"/>
</dbReference>
<dbReference type="EMBL" id="BMMZ01000002">
    <property type="protein sequence ID" value="GGL54902.1"/>
    <property type="molecule type" value="Genomic_DNA"/>
</dbReference>
<reference evidence="3" key="1">
    <citation type="journal article" date="2014" name="Int. J. Syst. Evol. Microbiol.">
        <title>Complete genome sequence of Corynebacterium casei LMG S-19264T (=DSM 44701T), isolated from a smear-ripened cheese.</title>
        <authorList>
            <consortium name="US DOE Joint Genome Institute (JGI-PGF)"/>
            <person name="Walter F."/>
            <person name="Albersmeier A."/>
            <person name="Kalinowski J."/>
            <person name="Ruckert C."/>
        </authorList>
    </citation>
    <scope>NUCLEOTIDE SEQUENCE</scope>
    <source>
        <strain evidence="3">CGMCC 4.7306</strain>
    </source>
</reference>
<dbReference type="Pfam" id="PF09534">
    <property type="entry name" value="Trp_oprn_chp"/>
    <property type="match status" value="1"/>
</dbReference>
<proteinExistence type="predicted"/>
<evidence type="ECO:0008006" key="5">
    <source>
        <dbReference type="Google" id="ProtNLM"/>
    </source>
</evidence>
<keyword evidence="2" id="KW-0472">Membrane</keyword>
<keyword evidence="4" id="KW-1185">Reference proteome</keyword>
<feature type="transmembrane region" description="Helical" evidence="2">
    <location>
        <begin position="119"/>
        <end position="139"/>
    </location>
</feature>
<evidence type="ECO:0000256" key="2">
    <source>
        <dbReference type="SAM" id="Phobius"/>
    </source>
</evidence>